<evidence type="ECO:0000256" key="4">
    <source>
        <dbReference type="ARBA" id="ARBA00022989"/>
    </source>
</evidence>
<sequence length="170" mass="19126">MAAKINKSKTTKLVSKKTESASSPSYKKLFRPKKGRLLGGVCLGLAEFLDFDPMVVRLIFVVVTLLGGSGVLIYFILWLIIPSEDHPGEITSENLKISTDEMKDKANEFKENAKLYSQKTNPKTAVGVILIILGVFFLIQNLGLFHFNFIWRFWPIILIAFAIYLIGKND</sequence>
<feature type="domain" description="Phage shock protein PspC N-terminal" evidence="7">
    <location>
        <begin position="27"/>
        <end position="84"/>
    </location>
</feature>
<dbReference type="Pfam" id="PF04024">
    <property type="entry name" value="PspC"/>
    <property type="match status" value="1"/>
</dbReference>
<evidence type="ECO:0000256" key="5">
    <source>
        <dbReference type="ARBA" id="ARBA00023136"/>
    </source>
</evidence>
<comment type="subcellular location">
    <subcellularLocation>
        <location evidence="1">Cell membrane</location>
        <topology evidence="1">Single-pass membrane protein</topology>
    </subcellularLocation>
</comment>
<evidence type="ECO:0000259" key="7">
    <source>
        <dbReference type="Pfam" id="PF04024"/>
    </source>
</evidence>
<dbReference type="InterPro" id="IPR043726">
    <property type="entry name" value="LiaI-LiaF-like_TM1"/>
</dbReference>
<keyword evidence="2" id="KW-1003">Cell membrane</keyword>
<dbReference type="EMBL" id="LBTR01000001">
    <property type="protein sequence ID" value="KKQ46386.1"/>
    <property type="molecule type" value="Genomic_DNA"/>
</dbReference>
<keyword evidence="3 6" id="KW-0812">Transmembrane</keyword>
<evidence type="ECO:0000313" key="10">
    <source>
        <dbReference type="Proteomes" id="UP000034603"/>
    </source>
</evidence>
<dbReference type="PANTHER" id="PTHR33885">
    <property type="entry name" value="PHAGE SHOCK PROTEIN C"/>
    <property type="match status" value="1"/>
</dbReference>
<keyword evidence="5 6" id="KW-0472">Membrane</keyword>
<evidence type="ECO:0000256" key="2">
    <source>
        <dbReference type="ARBA" id="ARBA00022475"/>
    </source>
</evidence>
<evidence type="ECO:0000256" key="3">
    <source>
        <dbReference type="ARBA" id="ARBA00022692"/>
    </source>
</evidence>
<dbReference type="PANTHER" id="PTHR33885:SF3">
    <property type="entry name" value="PHAGE SHOCK PROTEIN C"/>
    <property type="match status" value="1"/>
</dbReference>
<proteinExistence type="predicted"/>
<accession>A0A0G0L0X9</accession>
<feature type="transmembrane region" description="Helical" evidence="6">
    <location>
        <begin position="149"/>
        <end position="167"/>
    </location>
</feature>
<dbReference type="InterPro" id="IPR052027">
    <property type="entry name" value="PspC"/>
</dbReference>
<comment type="caution">
    <text evidence="9">The sequence shown here is derived from an EMBL/GenBank/DDBJ whole genome shotgun (WGS) entry which is preliminary data.</text>
</comment>
<protein>
    <recommendedName>
        <fullName evidence="11">Phage shock protein C, PspC</fullName>
    </recommendedName>
</protein>
<evidence type="ECO:0000313" key="9">
    <source>
        <dbReference type="EMBL" id="KKQ46386.1"/>
    </source>
</evidence>
<dbReference type="Proteomes" id="UP000034603">
    <property type="component" value="Unassembled WGS sequence"/>
</dbReference>
<feature type="domain" description="LiaI-LiaF-like transmembrane region" evidence="8">
    <location>
        <begin position="126"/>
        <end position="166"/>
    </location>
</feature>
<feature type="transmembrane region" description="Helical" evidence="6">
    <location>
        <begin position="58"/>
        <end position="81"/>
    </location>
</feature>
<evidence type="ECO:0000256" key="1">
    <source>
        <dbReference type="ARBA" id="ARBA00004162"/>
    </source>
</evidence>
<organism evidence="9 10">
    <name type="scientific">Candidatus Woesebacteria bacterium GW2011_GWA1_37_8</name>
    <dbReference type="NCBI Taxonomy" id="1618546"/>
    <lineage>
        <taxon>Bacteria</taxon>
        <taxon>Candidatus Woeseibacteriota</taxon>
    </lineage>
</organism>
<dbReference type="Pfam" id="PF18917">
    <property type="entry name" value="LiaI-LiaF-like_TM1"/>
    <property type="match status" value="1"/>
</dbReference>
<keyword evidence="4 6" id="KW-1133">Transmembrane helix</keyword>
<reference evidence="9 10" key="1">
    <citation type="journal article" date="2015" name="Nature">
        <title>rRNA introns, odd ribosomes, and small enigmatic genomes across a large radiation of phyla.</title>
        <authorList>
            <person name="Brown C.T."/>
            <person name="Hug L.A."/>
            <person name="Thomas B.C."/>
            <person name="Sharon I."/>
            <person name="Castelle C.J."/>
            <person name="Singh A."/>
            <person name="Wilkins M.J."/>
            <person name="Williams K.H."/>
            <person name="Banfield J.F."/>
        </authorList>
    </citation>
    <scope>NUCLEOTIDE SEQUENCE [LARGE SCALE GENOMIC DNA]</scope>
</reference>
<gene>
    <name evidence="9" type="ORF">US62_C0001G0029</name>
</gene>
<dbReference type="InterPro" id="IPR007168">
    <property type="entry name" value="Phageshock_PspC_N"/>
</dbReference>
<name>A0A0G0L0X9_9BACT</name>
<evidence type="ECO:0000259" key="8">
    <source>
        <dbReference type="Pfam" id="PF18917"/>
    </source>
</evidence>
<evidence type="ECO:0008006" key="11">
    <source>
        <dbReference type="Google" id="ProtNLM"/>
    </source>
</evidence>
<feature type="transmembrane region" description="Helical" evidence="6">
    <location>
        <begin position="124"/>
        <end position="143"/>
    </location>
</feature>
<dbReference type="GO" id="GO:0005886">
    <property type="term" value="C:plasma membrane"/>
    <property type="evidence" value="ECO:0007669"/>
    <property type="project" value="UniProtKB-SubCell"/>
</dbReference>
<dbReference type="AlphaFoldDB" id="A0A0G0L0X9"/>
<evidence type="ECO:0000256" key="6">
    <source>
        <dbReference type="SAM" id="Phobius"/>
    </source>
</evidence>